<dbReference type="InterPro" id="IPR036286">
    <property type="entry name" value="LexA/Signal_pep-like_sf"/>
</dbReference>
<reference evidence="2 3" key="1">
    <citation type="submission" date="2013-12" db="EMBL/GenBank/DDBJ databases">
        <authorList>
            <consortium name="DOE Joint Genome Institute"/>
            <person name="Muyzer G."/>
            <person name="Huntemann M."/>
            <person name="Han J."/>
            <person name="Chen A."/>
            <person name="Kyrpides N."/>
            <person name="Mavromatis K."/>
            <person name="Markowitz V."/>
            <person name="Palaniappan K."/>
            <person name="Ivanova N."/>
            <person name="Schaumberg A."/>
            <person name="Pati A."/>
            <person name="Liolios K."/>
            <person name="Nordberg H.P."/>
            <person name="Cantor M.N."/>
            <person name="Hua S.X."/>
            <person name="Woyke T."/>
        </authorList>
    </citation>
    <scope>NUCLEOTIDE SEQUENCE [LARGE SCALE GENOMIC DNA]</scope>
    <source>
        <strain evidence="2 3">ARh 1</strain>
    </source>
</reference>
<name>W0DGR5_9GAMM</name>
<accession>W0DGR5</accession>
<protein>
    <submittedName>
        <fullName evidence="2">Repressor</fullName>
    </submittedName>
</protein>
<dbReference type="SUPFAM" id="SSF51306">
    <property type="entry name" value="LexA/Signal peptidase"/>
    <property type="match status" value="1"/>
</dbReference>
<organism evidence="2 3">
    <name type="scientific">Thioalkalivibrio paradoxus ARh 1</name>
    <dbReference type="NCBI Taxonomy" id="713585"/>
    <lineage>
        <taxon>Bacteria</taxon>
        <taxon>Pseudomonadati</taxon>
        <taxon>Pseudomonadota</taxon>
        <taxon>Gammaproteobacteria</taxon>
        <taxon>Chromatiales</taxon>
        <taxon>Ectothiorhodospiraceae</taxon>
        <taxon>Thioalkalivibrio</taxon>
    </lineage>
</organism>
<gene>
    <name evidence="2" type="ORF">THITH_04055</name>
</gene>
<dbReference type="KEGG" id="tti:THITH_04055"/>
<feature type="domain" description="Peptidase S24/S26A/S26B/S26C" evidence="1">
    <location>
        <begin position="17"/>
        <end position="98"/>
    </location>
</feature>
<dbReference type="EMBL" id="CP007029">
    <property type="protein sequence ID" value="AHE97571.1"/>
    <property type="molecule type" value="Genomic_DNA"/>
</dbReference>
<dbReference type="CDD" id="cd06529">
    <property type="entry name" value="S24_LexA-like"/>
    <property type="match status" value="1"/>
</dbReference>
<dbReference type="OrthoDB" id="9791537at2"/>
<dbReference type="AlphaFoldDB" id="W0DGR5"/>
<dbReference type="InterPro" id="IPR039418">
    <property type="entry name" value="LexA-like"/>
</dbReference>
<evidence type="ECO:0000313" key="2">
    <source>
        <dbReference type="EMBL" id="AHE97571.1"/>
    </source>
</evidence>
<evidence type="ECO:0000259" key="1">
    <source>
        <dbReference type="Pfam" id="PF00717"/>
    </source>
</evidence>
<proteinExistence type="predicted"/>
<sequence>MNPEMDLDLSGTGGCSDSEPFALRVLGDSMAPEFEHGMIIIIDPSAPATHGGYVVAQVDGEYLFRQLVIEDGSHYLVALKEDHRRLSIPGRQAIVGVVTQRAGTRRSQHKRYL</sequence>
<dbReference type="HOGENOM" id="CLU_162080_0_0_6"/>
<evidence type="ECO:0000313" key="3">
    <source>
        <dbReference type="Proteomes" id="UP000005289"/>
    </source>
</evidence>
<dbReference type="Gene3D" id="2.10.109.10">
    <property type="entry name" value="Umud Fragment, subunit A"/>
    <property type="match status" value="1"/>
</dbReference>
<dbReference type="STRING" id="713585.THITH_04055"/>
<dbReference type="InterPro" id="IPR015927">
    <property type="entry name" value="Peptidase_S24_S26A/B/C"/>
</dbReference>
<keyword evidence="3" id="KW-1185">Reference proteome</keyword>
<dbReference type="Proteomes" id="UP000005289">
    <property type="component" value="Chromosome"/>
</dbReference>
<dbReference type="Pfam" id="PF00717">
    <property type="entry name" value="Peptidase_S24"/>
    <property type="match status" value="1"/>
</dbReference>